<comment type="caution">
    <text evidence="8">The sequence shown here is derived from an EMBL/GenBank/DDBJ whole genome shotgun (WGS) entry which is preliminary data.</text>
</comment>
<dbReference type="GO" id="GO:0001510">
    <property type="term" value="P:RNA methylation"/>
    <property type="evidence" value="ECO:0007669"/>
    <property type="project" value="InterPro"/>
</dbReference>
<dbReference type="EC" id="2.1.1.-" evidence="8"/>
<accession>A0AAD8YK49</accession>
<dbReference type="InterPro" id="IPR029063">
    <property type="entry name" value="SAM-dependent_MTases_sf"/>
</dbReference>
<dbReference type="InterPro" id="IPR023267">
    <property type="entry name" value="RCMT"/>
</dbReference>
<dbReference type="PRINTS" id="PR02008">
    <property type="entry name" value="RCMTFAMILY"/>
</dbReference>
<dbReference type="Gene3D" id="3.40.50.150">
    <property type="entry name" value="Vaccinia Virus protein VP39"/>
    <property type="match status" value="1"/>
</dbReference>
<dbReference type="InterPro" id="IPR001678">
    <property type="entry name" value="MeTrfase_RsmB-F_NOP2_dom"/>
</dbReference>
<name>A0AAD8YK49_9STRA</name>
<dbReference type="InterPro" id="IPR049560">
    <property type="entry name" value="MeTrfase_RsmB-F_NOP2_cat"/>
</dbReference>
<dbReference type="Pfam" id="PF01189">
    <property type="entry name" value="Methyltr_RsmB-F"/>
    <property type="match status" value="1"/>
</dbReference>
<evidence type="ECO:0000313" key="9">
    <source>
        <dbReference type="Proteomes" id="UP001224775"/>
    </source>
</evidence>
<dbReference type="Proteomes" id="UP001224775">
    <property type="component" value="Unassembled WGS sequence"/>
</dbReference>
<dbReference type="PANTHER" id="PTHR22807:SF16">
    <property type="entry name" value="SAM-DEPENDENT MTASE RSMB_NOP-TYPE DOMAIN-CONTAINING PROTEIN"/>
    <property type="match status" value="1"/>
</dbReference>
<comment type="similarity">
    <text evidence="5">Belongs to the class I-like SAM-binding methyltransferase superfamily. RsmB/NOP family.</text>
</comment>
<evidence type="ECO:0000256" key="2">
    <source>
        <dbReference type="ARBA" id="ARBA00022679"/>
    </source>
</evidence>
<feature type="compositionally biased region" description="Basic residues" evidence="6">
    <location>
        <begin position="226"/>
        <end position="241"/>
    </location>
</feature>
<dbReference type="GO" id="GO:0008173">
    <property type="term" value="F:RNA methyltransferase activity"/>
    <property type="evidence" value="ECO:0007669"/>
    <property type="project" value="InterPro"/>
</dbReference>
<dbReference type="EMBL" id="JATAAI010000002">
    <property type="protein sequence ID" value="KAK1747483.1"/>
    <property type="molecule type" value="Genomic_DNA"/>
</dbReference>
<evidence type="ECO:0000313" key="8">
    <source>
        <dbReference type="EMBL" id="KAK1747483.1"/>
    </source>
</evidence>
<feature type="active site" description="Nucleophile" evidence="5">
    <location>
        <position position="348"/>
    </location>
</feature>
<dbReference type="SUPFAM" id="SSF53335">
    <property type="entry name" value="S-adenosyl-L-methionine-dependent methyltransferases"/>
    <property type="match status" value="1"/>
</dbReference>
<evidence type="ECO:0000256" key="4">
    <source>
        <dbReference type="ARBA" id="ARBA00022884"/>
    </source>
</evidence>
<organism evidence="8 9">
    <name type="scientific">Skeletonema marinoi</name>
    <dbReference type="NCBI Taxonomy" id="267567"/>
    <lineage>
        <taxon>Eukaryota</taxon>
        <taxon>Sar</taxon>
        <taxon>Stramenopiles</taxon>
        <taxon>Ochrophyta</taxon>
        <taxon>Bacillariophyta</taxon>
        <taxon>Coscinodiscophyceae</taxon>
        <taxon>Thalassiosirophycidae</taxon>
        <taxon>Thalassiosirales</taxon>
        <taxon>Skeletonemataceae</taxon>
        <taxon>Skeletonema</taxon>
        <taxon>Skeletonema marinoi-dohrnii complex</taxon>
    </lineage>
</organism>
<protein>
    <submittedName>
        <fullName evidence="8">RsmB/NOP family RNA methyltransferase</fullName>
        <ecNumber evidence="8">2.1.1.-</ecNumber>
    </submittedName>
</protein>
<dbReference type="AlphaFoldDB" id="A0AAD8YK49"/>
<dbReference type="GO" id="GO:0003723">
    <property type="term" value="F:RNA binding"/>
    <property type="evidence" value="ECO:0007669"/>
    <property type="project" value="UniProtKB-UniRule"/>
</dbReference>
<feature type="binding site" evidence="5">
    <location>
        <position position="290"/>
    </location>
    <ligand>
        <name>S-adenosyl-L-methionine</name>
        <dbReference type="ChEBI" id="CHEBI:59789"/>
    </ligand>
</feature>
<proteinExistence type="inferred from homology"/>
<keyword evidence="9" id="KW-1185">Reference proteome</keyword>
<dbReference type="PROSITE" id="PS51686">
    <property type="entry name" value="SAM_MT_RSMB_NOP"/>
    <property type="match status" value="1"/>
</dbReference>
<dbReference type="PANTHER" id="PTHR22807">
    <property type="entry name" value="NOP2 YEAST -RELATED NOL1/NOP2/FMU SUN DOMAIN-CONTAINING"/>
    <property type="match status" value="1"/>
</dbReference>
<evidence type="ECO:0000256" key="5">
    <source>
        <dbReference type="PROSITE-ProRule" id="PRU01023"/>
    </source>
</evidence>
<evidence type="ECO:0000256" key="3">
    <source>
        <dbReference type="ARBA" id="ARBA00022691"/>
    </source>
</evidence>
<sequence length="429" mass="47653">MTEPKRYVRLNPRFERGETLSLLKTEIAQQQSTTDGNGDQNKYPLPVKWLRPTNGQFEFYAIPGDFSLNRSTSFQSGRVYGMDVTSGAAVLALLFDTYDCNTSVKPADGDESTRDDEVHQLRVLDLCCAPGLKLCMLADLAPPSSSAVGVDISQNRIQLCKNIIKKYHVNQMTSGSKVDVSNDNQASSSHSTIRLYCTDGTNFGTKQLSGLVFDSNAEKQELQTQGKRKRQNKSARAREKRRLLELQRQEVTVAADGVNVEPENETSCGTEPNQSNTTCCIPLFDRVLVDAECSTDGAIKHIQKREASSKAPLWNDSNMSELVDLQKRLIESGFRLLKSGGSLVYSTCSLNEKQNENVVRWLLDKYDDAFIIPVSFNKQNNVEKSPSFVEEGSLAGTIRFNPFTNANDGIEEECLPGTGFFLSKIGKRL</sequence>
<keyword evidence="1 5" id="KW-0489">Methyltransferase</keyword>
<evidence type="ECO:0000259" key="7">
    <source>
        <dbReference type="PROSITE" id="PS51686"/>
    </source>
</evidence>
<evidence type="ECO:0000256" key="6">
    <source>
        <dbReference type="SAM" id="MobiDB-lite"/>
    </source>
</evidence>
<comment type="caution">
    <text evidence="5">Lacks conserved residue(s) required for the propagation of feature annotation.</text>
</comment>
<keyword evidence="3 5" id="KW-0949">S-adenosyl-L-methionine</keyword>
<reference evidence="8" key="1">
    <citation type="submission" date="2023-06" db="EMBL/GenBank/DDBJ databases">
        <title>Survivors Of The Sea: Transcriptome response of Skeletonema marinoi to long-term dormancy.</title>
        <authorList>
            <person name="Pinder M.I.M."/>
            <person name="Kourtchenko O."/>
            <person name="Robertson E.K."/>
            <person name="Larsson T."/>
            <person name="Maumus F."/>
            <person name="Osuna-Cruz C.M."/>
            <person name="Vancaester E."/>
            <person name="Stenow R."/>
            <person name="Vandepoele K."/>
            <person name="Ploug H."/>
            <person name="Bruchert V."/>
            <person name="Godhe A."/>
            <person name="Topel M."/>
        </authorList>
    </citation>
    <scope>NUCLEOTIDE SEQUENCE</scope>
    <source>
        <strain evidence="8">R05AC</strain>
    </source>
</reference>
<evidence type="ECO:0000256" key="1">
    <source>
        <dbReference type="ARBA" id="ARBA00022603"/>
    </source>
</evidence>
<keyword evidence="2 5" id="KW-0808">Transferase</keyword>
<gene>
    <name evidence="8" type="ORF">QTG54_001446</name>
</gene>
<feature type="domain" description="SAM-dependent MTase RsmB/NOP-type" evidence="7">
    <location>
        <begin position="284"/>
        <end position="428"/>
    </location>
</feature>
<feature type="region of interest" description="Disordered" evidence="6">
    <location>
        <begin position="220"/>
        <end position="241"/>
    </location>
</feature>
<keyword evidence="4 5" id="KW-0694">RNA-binding</keyword>